<proteinExistence type="predicted"/>
<dbReference type="Proteomes" id="UP000094009">
    <property type="component" value="Unassembled WGS sequence"/>
</dbReference>
<reference evidence="1 2" key="1">
    <citation type="submission" date="2014-07" db="EMBL/GenBank/DDBJ databases">
        <title>Draft genome sequence of Thalassospira tepidiphila 1-1B.</title>
        <authorList>
            <person name="Lai Q."/>
            <person name="Shao Z."/>
        </authorList>
    </citation>
    <scope>NUCLEOTIDE SEQUENCE [LARGE SCALE GENOMIC DNA]</scope>
    <source>
        <strain evidence="1 2">MCCC 1A03514</strain>
    </source>
</reference>
<accession>A0A853KZ42</accession>
<name>A0A853KZ42_9PROT</name>
<protein>
    <submittedName>
        <fullName evidence="1">Uncharacterized protein</fullName>
    </submittedName>
</protein>
<evidence type="ECO:0000313" key="1">
    <source>
        <dbReference type="EMBL" id="OAZ09122.1"/>
    </source>
</evidence>
<organism evidence="1 2">
    <name type="scientific">Thalassospira tepidiphila MCCC 1A03514</name>
    <dbReference type="NCBI Taxonomy" id="1177930"/>
    <lineage>
        <taxon>Bacteria</taxon>
        <taxon>Pseudomonadati</taxon>
        <taxon>Pseudomonadota</taxon>
        <taxon>Alphaproteobacteria</taxon>
        <taxon>Rhodospirillales</taxon>
        <taxon>Thalassospiraceae</taxon>
        <taxon>Thalassospira</taxon>
    </lineage>
</organism>
<gene>
    <name evidence="1" type="ORF">TH4_14790</name>
</gene>
<comment type="caution">
    <text evidence="1">The sequence shown here is derived from an EMBL/GenBank/DDBJ whole genome shotgun (WGS) entry which is preliminary data.</text>
</comment>
<sequence length="89" mass="9786">MSRFLAISAHAAQQKSAPVLKRADQNIFMPGKQAPTQHRKRIYIGLSHLLLSKGCLADPVQATKMHGSNTYEKAGFTSKLQPKNANNVQ</sequence>
<dbReference type="EMBL" id="JPVZ01000006">
    <property type="protein sequence ID" value="OAZ09122.1"/>
    <property type="molecule type" value="Genomic_DNA"/>
</dbReference>
<evidence type="ECO:0000313" key="2">
    <source>
        <dbReference type="Proteomes" id="UP000094009"/>
    </source>
</evidence>
<dbReference type="AlphaFoldDB" id="A0A853KZ42"/>